<gene>
    <name evidence="2" type="ORF">A7L45_07670</name>
</gene>
<dbReference type="Pfam" id="PF04851">
    <property type="entry name" value="ResIII"/>
    <property type="match status" value="1"/>
</dbReference>
<dbReference type="EMBL" id="CP015756">
    <property type="protein sequence ID" value="APC39953.1"/>
    <property type="molecule type" value="Genomic_DNA"/>
</dbReference>
<dbReference type="InterPro" id="IPR027417">
    <property type="entry name" value="P-loop_NTPase"/>
</dbReference>
<sequence>MAEAGIGKTYLAAFDSLDFNRNLFVAHKEEILNQAELSFKNIRSNIKTGFFSGENKDSNCEILFATVQTLGQKQYLCDKYFKKDAFDYN</sequence>
<evidence type="ECO:0000259" key="1">
    <source>
        <dbReference type="Pfam" id="PF04851"/>
    </source>
</evidence>
<proteinExistence type="predicted"/>
<organism evidence="2 3">
    <name type="scientific">Clostridium estertheticum subsp. estertheticum</name>
    <dbReference type="NCBI Taxonomy" id="1552"/>
    <lineage>
        <taxon>Bacteria</taxon>
        <taxon>Bacillati</taxon>
        <taxon>Bacillota</taxon>
        <taxon>Clostridia</taxon>
        <taxon>Eubacteriales</taxon>
        <taxon>Clostridiaceae</taxon>
        <taxon>Clostridium</taxon>
    </lineage>
</organism>
<evidence type="ECO:0000313" key="2">
    <source>
        <dbReference type="EMBL" id="APC39953.1"/>
    </source>
</evidence>
<dbReference type="Gene3D" id="3.40.50.300">
    <property type="entry name" value="P-loop containing nucleotide triphosphate hydrolases"/>
    <property type="match status" value="1"/>
</dbReference>
<feature type="domain" description="Helicase/UvrB N-terminal" evidence="1">
    <location>
        <begin position="3"/>
        <end position="88"/>
    </location>
</feature>
<accession>A0A1J0GEZ5</accession>
<dbReference type="AlphaFoldDB" id="A0A1J0GEZ5"/>
<dbReference type="RefSeq" id="WP_071612247.1">
    <property type="nucleotide sequence ID" value="NZ_CP015756.1"/>
</dbReference>
<dbReference type="GO" id="GO:0003677">
    <property type="term" value="F:DNA binding"/>
    <property type="evidence" value="ECO:0007669"/>
    <property type="project" value="InterPro"/>
</dbReference>
<dbReference type="KEGG" id="ceu:A7L45_07670"/>
<protein>
    <recommendedName>
        <fullName evidence="1">Helicase/UvrB N-terminal domain-containing protein</fullName>
    </recommendedName>
</protein>
<dbReference type="SUPFAM" id="SSF52540">
    <property type="entry name" value="P-loop containing nucleoside triphosphate hydrolases"/>
    <property type="match status" value="1"/>
</dbReference>
<keyword evidence="3" id="KW-1185">Reference proteome</keyword>
<reference evidence="3" key="1">
    <citation type="journal article" date="2016" name="Front. Microbiol.">
        <title>Complete Genome Sequence of Clostridium estertheticum DSM 8809, a Microbe Identified in Spoiled Vacuum Packed Beef.</title>
        <authorList>
            <person name="Yu Z."/>
            <person name="Gunn L."/>
            <person name="Brennan E."/>
            <person name="Reid R."/>
            <person name="Wall P.G."/>
            <person name="Gaora O.P."/>
            <person name="Hurley D."/>
            <person name="Bolton D."/>
            <person name="Fanning S."/>
        </authorList>
    </citation>
    <scope>NUCLEOTIDE SEQUENCE [LARGE SCALE GENOMIC DNA]</scope>
    <source>
        <strain evidence="3">DSM 8809</strain>
    </source>
</reference>
<evidence type="ECO:0000313" key="3">
    <source>
        <dbReference type="Proteomes" id="UP000182569"/>
    </source>
</evidence>
<dbReference type="GO" id="GO:0016787">
    <property type="term" value="F:hydrolase activity"/>
    <property type="evidence" value="ECO:0007669"/>
    <property type="project" value="InterPro"/>
</dbReference>
<dbReference type="InterPro" id="IPR006935">
    <property type="entry name" value="Helicase/UvrB_N"/>
</dbReference>
<name>A0A1J0GEZ5_9CLOT</name>
<dbReference type="GO" id="GO:0005524">
    <property type="term" value="F:ATP binding"/>
    <property type="evidence" value="ECO:0007669"/>
    <property type="project" value="InterPro"/>
</dbReference>
<dbReference type="Proteomes" id="UP000182569">
    <property type="component" value="Chromosome"/>
</dbReference>
<dbReference type="STRING" id="1552.A7L45_07670"/>